<dbReference type="GO" id="GO:0005524">
    <property type="term" value="F:ATP binding"/>
    <property type="evidence" value="ECO:0007669"/>
    <property type="project" value="InterPro"/>
</dbReference>
<reference evidence="12 13" key="1">
    <citation type="submission" date="2015-06" db="EMBL/GenBank/DDBJ databases">
        <title>New insights into the roles of widespread benthic archaea in carbon and nitrogen cycling.</title>
        <authorList>
            <person name="Lazar C.S."/>
            <person name="Baker B.J."/>
            <person name="Seitz K.W."/>
            <person name="Hyde A.S."/>
            <person name="Dick G.J."/>
            <person name="Hinrichs K.-U."/>
            <person name="Teske A.P."/>
        </authorList>
    </citation>
    <scope>NUCLEOTIDE SEQUENCE [LARGE SCALE GENOMIC DNA]</scope>
    <source>
        <strain evidence="12">DG-45</strain>
    </source>
</reference>
<dbReference type="NCBIfam" id="TIGR02349">
    <property type="entry name" value="DnaJ_bact"/>
    <property type="match status" value="1"/>
</dbReference>
<evidence type="ECO:0008006" key="14">
    <source>
        <dbReference type="Google" id="ProtNLM"/>
    </source>
</evidence>
<evidence type="ECO:0000256" key="8">
    <source>
        <dbReference type="ARBA" id="ARBA00023186"/>
    </source>
</evidence>
<keyword evidence="1" id="KW-0963">Cytoplasm</keyword>
<evidence type="ECO:0000313" key="13">
    <source>
        <dbReference type="Proteomes" id="UP000037210"/>
    </source>
</evidence>
<protein>
    <recommendedName>
        <fullName evidence="14">Molecular chaperone DnaJ</fullName>
    </recommendedName>
</protein>
<evidence type="ECO:0000256" key="3">
    <source>
        <dbReference type="ARBA" id="ARBA00022723"/>
    </source>
</evidence>
<dbReference type="SUPFAM" id="SSF57938">
    <property type="entry name" value="DnaJ/Hsp40 cysteine-rich domain"/>
    <property type="match status" value="1"/>
</dbReference>
<dbReference type="SUPFAM" id="SSF46565">
    <property type="entry name" value="Chaperone J-domain"/>
    <property type="match status" value="1"/>
</dbReference>
<evidence type="ECO:0000256" key="5">
    <source>
        <dbReference type="ARBA" id="ARBA00022771"/>
    </source>
</evidence>
<dbReference type="PANTHER" id="PTHR43096">
    <property type="entry name" value="DNAJ HOMOLOG 1, MITOCHONDRIAL-RELATED"/>
    <property type="match status" value="1"/>
</dbReference>
<evidence type="ECO:0000256" key="4">
    <source>
        <dbReference type="ARBA" id="ARBA00022737"/>
    </source>
</evidence>
<dbReference type="AlphaFoldDB" id="A0A0M0BQ11"/>
<dbReference type="Pfam" id="PF01556">
    <property type="entry name" value="DnaJ_C"/>
    <property type="match status" value="1"/>
</dbReference>
<dbReference type="HAMAP" id="MF_01152">
    <property type="entry name" value="DnaJ"/>
    <property type="match status" value="1"/>
</dbReference>
<dbReference type="SMART" id="SM00271">
    <property type="entry name" value="DnaJ"/>
    <property type="match status" value="1"/>
</dbReference>
<dbReference type="Pfam" id="PF00226">
    <property type="entry name" value="DnaJ"/>
    <property type="match status" value="1"/>
</dbReference>
<feature type="domain" description="CR-type" evidence="11">
    <location>
        <begin position="147"/>
        <end position="229"/>
    </location>
</feature>
<evidence type="ECO:0000259" key="11">
    <source>
        <dbReference type="PROSITE" id="PS51188"/>
    </source>
</evidence>
<keyword evidence="8" id="KW-0143">Chaperone</keyword>
<dbReference type="PANTHER" id="PTHR43096:SF48">
    <property type="entry name" value="CHAPERONE PROTEIN DNAJ"/>
    <property type="match status" value="1"/>
</dbReference>
<dbReference type="FunFam" id="2.10.230.10:FF:000002">
    <property type="entry name" value="Molecular chaperone DnaJ"/>
    <property type="match status" value="1"/>
</dbReference>
<dbReference type="Proteomes" id="UP000037210">
    <property type="component" value="Unassembled WGS sequence"/>
</dbReference>
<accession>A0A0M0BQ11</accession>
<evidence type="ECO:0000256" key="7">
    <source>
        <dbReference type="ARBA" id="ARBA00023016"/>
    </source>
</evidence>
<dbReference type="FunFam" id="1.10.287.110:FF:000034">
    <property type="entry name" value="Chaperone protein DnaJ"/>
    <property type="match status" value="1"/>
</dbReference>
<dbReference type="PROSITE" id="PS50076">
    <property type="entry name" value="DNAJ_2"/>
    <property type="match status" value="1"/>
</dbReference>
<dbReference type="NCBIfam" id="NF008035">
    <property type="entry name" value="PRK10767.1"/>
    <property type="match status" value="1"/>
</dbReference>
<evidence type="ECO:0000259" key="10">
    <source>
        <dbReference type="PROSITE" id="PS50076"/>
    </source>
</evidence>
<dbReference type="PRINTS" id="PR00625">
    <property type="entry name" value="JDOMAIN"/>
</dbReference>
<dbReference type="CDD" id="cd10747">
    <property type="entry name" value="DnaJ_C"/>
    <property type="match status" value="1"/>
</dbReference>
<dbReference type="GO" id="GO:0009408">
    <property type="term" value="P:response to heat"/>
    <property type="evidence" value="ECO:0007669"/>
    <property type="project" value="InterPro"/>
</dbReference>
<dbReference type="Gene3D" id="1.10.287.110">
    <property type="entry name" value="DnaJ domain"/>
    <property type="match status" value="1"/>
</dbReference>
<organism evidence="12 13">
    <name type="scientific">miscellaneous Crenarchaeota group-15 archaeon DG-45</name>
    <dbReference type="NCBI Taxonomy" id="1685127"/>
    <lineage>
        <taxon>Archaea</taxon>
        <taxon>Candidatus Bathyarchaeota</taxon>
        <taxon>MCG-15</taxon>
    </lineage>
</organism>
<dbReference type="InterPro" id="IPR001305">
    <property type="entry name" value="HSP_DnaJ_Cys-rich_dom"/>
</dbReference>
<keyword evidence="5 9" id="KW-0863">Zinc-finger</keyword>
<dbReference type="GO" id="GO:0008270">
    <property type="term" value="F:zinc ion binding"/>
    <property type="evidence" value="ECO:0007669"/>
    <property type="project" value="UniProtKB-KW"/>
</dbReference>
<keyword evidence="7" id="KW-0346">Stress response</keyword>
<evidence type="ECO:0000256" key="2">
    <source>
        <dbReference type="ARBA" id="ARBA00022705"/>
    </source>
</evidence>
<dbReference type="GO" id="GO:0006260">
    <property type="term" value="P:DNA replication"/>
    <property type="evidence" value="ECO:0007669"/>
    <property type="project" value="UniProtKB-KW"/>
</dbReference>
<evidence type="ECO:0000256" key="6">
    <source>
        <dbReference type="ARBA" id="ARBA00022833"/>
    </source>
</evidence>
<dbReference type="Gene3D" id="2.10.230.10">
    <property type="entry name" value="Heat shock protein DnaJ, cysteine-rich domain"/>
    <property type="match status" value="1"/>
</dbReference>
<dbReference type="InterPro" id="IPR002939">
    <property type="entry name" value="DnaJ_C"/>
</dbReference>
<dbReference type="PATRIC" id="fig|1685127.3.peg.1117"/>
<feature type="zinc finger region" description="CR-type" evidence="9">
    <location>
        <begin position="147"/>
        <end position="229"/>
    </location>
</feature>
<proteinExistence type="inferred from homology"/>
<evidence type="ECO:0000256" key="1">
    <source>
        <dbReference type="ARBA" id="ARBA00022490"/>
    </source>
</evidence>
<dbReference type="SUPFAM" id="SSF49493">
    <property type="entry name" value="HSP40/DnaJ peptide-binding domain"/>
    <property type="match status" value="2"/>
</dbReference>
<dbReference type="Gene3D" id="2.60.260.20">
    <property type="entry name" value="Urease metallochaperone UreE, N-terminal domain"/>
    <property type="match status" value="2"/>
</dbReference>
<sequence>MAGKRDYYEVLGVDRGAPQDEIKRAFRKLAFEYHPDRNKAPDAEERFKEISEAYAVLSDPEKRQQYDAFGFEGIRGRYSPEDIFNRARFRDIFSEFGFNFEDLFSRFFGGGFGGFGGFNFQQVRTGPARGRDIETRIEVTLEQAAFGTEVEVTLPRMKRCGRCDGTGAEPGSSVVTCPKCNGAGRIEHRTVRGFAQMIRVVPCDRCDGRGRVAEKPCGLCGGDGLEERRARIQVKVPPGIDDGAYLVMRGQGEDGPHGGPPGDLYVTVRMKPHPHLIRRGMDIIYEADVNFPQAALGAEIAVPTLRGEETVSVPPGTQSGAILRLRGRGIRGSLGQGDQLVHISVRIPEKLTKRQRELIEELAKEFGSEEPGKRSWWRR</sequence>
<feature type="domain" description="J" evidence="10">
    <location>
        <begin position="6"/>
        <end position="70"/>
    </location>
</feature>
<dbReference type="InterPro" id="IPR012724">
    <property type="entry name" value="DnaJ"/>
</dbReference>
<dbReference type="GO" id="GO:0005737">
    <property type="term" value="C:cytoplasm"/>
    <property type="evidence" value="ECO:0007669"/>
    <property type="project" value="TreeGrafter"/>
</dbReference>
<keyword evidence="3 9" id="KW-0479">Metal-binding</keyword>
<dbReference type="CDD" id="cd10719">
    <property type="entry name" value="DnaJ_zf"/>
    <property type="match status" value="1"/>
</dbReference>
<comment type="caution">
    <text evidence="12">The sequence shown here is derived from an EMBL/GenBank/DDBJ whole genome shotgun (WGS) entry which is preliminary data.</text>
</comment>
<dbReference type="GO" id="GO:0042026">
    <property type="term" value="P:protein refolding"/>
    <property type="evidence" value="ECO:0007669"/>
    <property type="project" value="TreeGrafter"/>
</dbReference>
<gene>
    <name evidence="12" type="ORF">AC482_04020</name>
</gene>
<dbReference type="FunFam" id="2.60.260.20:FF:000005">
    <property type="entry name" value="Chaperone protein dnaJ 1, mitochondrial"/>
    <property type="match status" value="1"/>
</dbReference>
<dbReference type="EMBL" id="LFWZ01000033">
    <property type="protein sequence ID" value="KON30366.1"/>
    <property type="molecule type" value="Genomic_DNA"/>
</dbReference>
<keyword evidence="6 9" id="KW-0862">Zinc</keyword>
<dbReference type="GO" id="GO:0031072">
    <property type="term" value="F:heat shock protein binding"/>
    <property type="evidence" value="ECO:0007669"/>
    <property type="project" value="InterPro"/>
</dbReference>
<dbReference type="GO" id="GO:0051082">
    <property type="term" value="F:unfolded protein binding"/>
    <property type="evidence" value="ECO:0007669"/>
    <property type="project" value="InterPro"/>
</dbReference>
<dbReference type="CDD" id="cd06257">
    <property type="entry name" value="DnaJ"/>
    <property type="match status" value="1"/>
</dbReference>
<dbReference type="InterPro" id="IPR001623">
    <property type="entry name" value="DnaJ_domain"/>
</dbReference>
<dbReference type="InterPro" id="IPR018253">
    <property type="entry name" value="DnaJ_domain_CS"/>
</dbReference>
<keyword evidence="2" id="KW-0235">DNA replication</keyword>
<evidence type="ECO:0000256" key="9">
    <source>
        <dbReference type="PROSITE-ProRule" id="PRU00546"/>
    </source>
</evidence>
<keyword evidence="4" id="KW-0677">Repeat</keyword>
<dbReference type="InterPro" id="IPR008971">
    <property type="entry name" value="HSP40/DnaJ_pept-bd"/>
</dbReference>
<name>A0A0M0BQ11_9ARCH</name>
<evidence type="ECO:0000313" key="12">
    <source>
        <dbReference type="EMBL" id="KON30366.1"/>
    </source>
</evidence>
<dbReference type="InterPro" id="IPR036410">
    <property type="entry name" value="HSP_DnaJ_Cys-rich_dom_sf"/>
</dbReference>
<dbReference type="PROSITE" id="PS51188">
    <property type="entry name" value="ZF_CR"/>
    <property type="match status" value="1"/>
</dbReference>
<dbReference type="Pfam" id="PF00684">
    <property type="entry name" value="DnaJ_CXXCXGXG"/>
    <property type="match status" value="1"/>
</dbReference>
<dbReference type="PROSITE" id="PS00636">
    <property type="entry name" value="DNAJ_1"/>
    <property type="match status" value="1"/>
</dbReference>
<dbReference type="InterPro" id="IPR036869">
    <property type="entry name" value="J_dom_sf"/>
</dbReference>